<dbReference type="GO" id="GO:0000049">
    <property type="term" value="F:tRNA binding"/>
    <property type="evidence" value="ECO:0007669"/>
    <property type="project" value="TreeGrafter"/>
</dbReference>
<evidence type="ECO:0000256" key="2">
    <source>
        <dbReference type="ARBA" id="ARBA00004496"/>
    </source>
</evidence>
<dbReference type="GO" id="GO:0005737">
    <property type="term" value="C:cytoplasm"/>
    <property type="evidence" value="ECO:0007669"/>
    <property type="project" value="UniProtKB-SubCell"/>
</dbReference>
<protein>
    <submittedName>
        <fullName evidence="10">Nuclear export mediator factor NEMF homolog isoform X1</fullName>
    </submittedName>
</protein>
<evidence type="ECO:0000256" key="5">
    <source>
        <dbReference type="ARBA" id="ARBA00023054"/>
    </source>
</evidence>
<feature type="domain" description="NFACT protein C-terminal" evidence="8">
    <location>
        <begin position="861"/>
        <end position="951"/>
    </location>
</feature>
<dbReference type="FunFam" id="2.30.310.10:FF:000001">
    <property type="entry name" value="Nuclear export mediator factor Nemf"/>
    <property type="match status" value="1"/>
</dbReference>
<dbReference type="AlphaFoldDB" id="A0A7F5RDN8"/>
<dbReference type="Pfam" id="PF05833">
    <property type="entry name" value="NFACT_N"/>
    <property type="match status" value="1"/>
</dbReference>
<sequence>MNIADMSGELTYKVKMFVLARIIGMRVNNIYDVDNKTYLIKLHKGDEKRLLLLESGIRIHITNFEWPKNNSPSGFSMKLRKHLKNKRIELVQQMERDRIIILKFGSGEAAYSVILELFDRGNIILADYEMTIVSVLRPHIEEDKVKFVAHEKYPERRVKDNTFDADVLKHNLENKNNQSLKKALLPMLDYGLPLIEHVLIKYKLEDTKIGKNFDISNNTHIENLMLALQEAEEIVTQAKNKQHSKGYIIVSKERSILKDSADEDSFCTYIEFHPMLFRQHSSMSYRDFDSFNSAVDEFYSKMESQKIELQTFKQEQEAWKKLEKIRVGYSNKVDFLEKEQMVDKQKAELITRNRKLVDDAILVVRAALANQISWDEIQSSINSAAVRGDVVAKHIKGLKLEINHISLYLEDPYSLSDSIDTTNVSSESTDIIPNMVVDVDLGLSAFSNATKYYDKKRTASKKQQKTVESQAKVIKSAEKKNRETIKKVQMVNNIQKIRKAFWFEKFFWFISSENFLVIGGRDQQQNELIVKRYLKPKDVYVHADIHGASSIVVKNPSGQVISPKTLIEAGTAAICYSVAWDAKVVPNAYWVWGEQVSKTAPTGEYLSTGSFMVRGKKNFLPPLNFILGFGILFRVEENCIEKHKGERKPITSEADLTEINTNATLEEIVQEENNFDKSDGEEVQKNINSVVQETESDNMLNVLESNSTLQNEFPLEMSNQILGSSTDQITNIDKQGTDKITLTTEDEVSKSLADGNYLNKTNCSGTPVVKEKDNKKNAIKRGHRGKMKKISEKYKDQDEEERMLRMDILKSAGNIKETKKSKKDKLLKNVLKQSSPHKSLPSNIPKEKNVRVFDEDFTVQDNVDAINTLTGKPFLDDELLFAVPVVAPYNSLNGYKFKIKITPGNTKRGKALKTAISMFLNDKLISNHEKNLLHVVKEEQIIQNFPGKLKLSSPGLSTNKK</sequence>
<comment type="subcellular location">
    <subcellularLocation>
        <location evidence="2">Cytoplasm</location>
    </subcellularLocation>
    <subcellularLocation>
        <location evidence="1">Nucleus</location>
    </subcellularLocation>
</comment>
<evidence type="ECO:0000259" key="7">
    <source>
        <dbReference type="Pfam" id="PF05670"/>
    </source>
</evidence>
<dbReference type="GO" id="GO:1990112">
    <property type="term" value="C:RQC complex"/>
    <property type="evidence" value="ECO:0007669"/>
    <property type="project" value="TreeGrafter"/>
</dbReference>
<organism evidence="9 10">
    <name type="scientific">Agrilus planipennis</name>
    <name type="common">Emerald ash borer</name>
    <name type="synonym">Agrilus marcopoli</name>
    <dbReference type="NCBI Taxonomy" id="224129"/>
    <lineage>
        <taxon>Eukaryota</taxon>
        <taxon>Metazoa</taxon>
        <taxon>Ecdysozoa</taxon>
        <taxon>Arthropoda</taxon>
        <taxon>Hexapoda</taxon>
        <taxon>Insecta</taxon>
        <taxon>Pterygota</taxon>
        <taxon>Neoptera</taxon>
        <taxon>Endopterygota</taxon>
        <taxon>Coleoptera</taxon>
        <taxon>Polyphaga</taxon>
        <taxon>Elateriformia</taxon>
        <taxon>Buprestoidea</taxon>
        <taxon>Buprestidae</taxon>
        <taxon>Agrilinae</taxon>
        <taxon>Agrilus</taxon>
    </lineage>
</organism>
<comment type="similarity">
    <text evidence="3">Belongs to the NEMF family.</text>
</comment>
<dbReference type="GO" id="GO:0005634">
    <property type="term" value="C:nucleus"/>
    <property type="evidence" value="ECO:0007669"/>
    <property type="project" value="UniProtKB-SubCell"/>
</dbReference>
<dbReference type="NCBIfam" id="NF041120">
    <property type="entry name" value="RqcH_arch"/>
    <property type="match status" value="1"/>
</dbReference>
<dbReference type="PANTHER" id="PTHR15239:SF6">
    <property type="entry name" value="RIBOSOME QUALITY CONTROL COMPLEX SUBUNIT NEMF"/>
    <property type="match status" value="1"/>
</dbReference>
<dbReference type="InterPro" id="IPR008532">
    <property type="entry name" value="NFACT_RNA-bd"/>
</dbReference>
<reference evidence="10" key="1">
    <citation type="submission" date="2025-08" db="UniProtKB">
        <authorList>
            <consortium name="RefSeq"/>
        </authorList>
    </citation>
    <scope>IDENTIFICATION</scope>
    <source>
        <tissue evidence="10">Entire body</tissue>
    </source>
</reference>
<evidence type="ECO:0000313" key="10">
    <source>
        <dbReference type="RefSeq" id="XP_025834086.1"/>
    </source>
</evidence>
<dbReference type="InterPro" id="IPR051608">
    <property type="entry name" value="RQC_Subunit_NEMF"/>
</dbReference>
<dbReference type="KEGG" id="apln:108742993"/>
<dbReference type="GO" id="GO:1990116">
    <property type="term" value="P:ribosome-associated ubiquitin-dependent protein catabolic process"/>
    <property type="evidence" value="ECO:0007669"/>
    <property type="project" value="TreeGrafter"/>
</dbReference>
<keyword evidence="5" id="KW-0175">Coiled coil</keyword>
<dbReference type="CTD" id="43018"/>
<gene>
    <name evidence="10" type="primary">LOC108742993</name>
</gene>
<keyword evidence="6" id="KW-0539">Nucleus</keyword>
<evidence type="ECO:0000259" key="8">
    <source>
        <dbReference type="Pfam" id="PF11923"/>
    </source>
</evidence>
<keyword evidence="4" id="KW-0963">Cytoplasm</keyword>
<evidence type="ECO:0000256" key="4">
    <source>
        <dbReference type="ARBA" id="ARBA00022490"/>
    </source>
</evidence>
<keyword evidence="9" id="KW-1185">Reference proteome</keyword>
<dbReference type="RefSeq" id="XP_025834086.1">
    <property type="nucleotide sequence ID" value="XM_025978301.1"/>
</dbReference>
<evidence type="ECO:0000313" key="9">
    <source>
        <dbReference type="Proteomes" id="UP000192223"/>
    </source>
</evidence>
<dbReference type="GO" id="GO:0072344">
    <property type="term" value="P:rescue of stalled ribosome"/>
    <property type="evidence" value="ECO:0007669"/>
    <property type="project" value="TreeGrafter"/>
</dbReference>
<dbReference type="GeneID" id="108742993"/>
<dbReference type="InParanoid" id="A0A7F5RDN8"/>
<dbReference type="GO" id="GO:0043023">
    <property type="term" value="F:ribosomal large subunit binding"/>
    <property type="evidence" value="ECO:0007669"/>
    <property type="project" value="TreeGrafter"/>
</dbReference>
<evidence type="ECO:0000256" key="6">
    <source>
        <dbReference type="ARBA" id="ARBA00023242"/>
    </source>
</evidence>
<dbReference type="PANTHER" id="PTHR15239">
    <property type="entry name" value="NUCLEAR EXPORT MEDIATOR FACTOR NEMF"/>
    <property type="match status" value="1"/>
</dbReference>
<accession>A0A7F5RDN8</accession>
<dbReference type="Gene3D" id="2.30.310.10">
    <property type="entry name" value="ibrinogen binding protein from staphylococcus aureus domain"/>
    <property type="match status" value="1"/>
</dbReference>
<feature type="domain" description="NFACT RNA-binding" evidence="7">
    <location>
        <begin position="505"/>
        <end position="615"/>
    </location>
</feature>
<name>A0A7F5RDN8_AGRPL</name>
<dbReference type="InterPro" id="IPR021846">
    <property type="entry name" value="NFACT-C"/>
</dbReference>
<dbReference type="FunCoup" id="A0A7F5RDN8">
    <property type="interactions" value="1711"/>
</dbReference>
<proteinExistence type="inferred from homology"/>
<evidence type="ECO:0000256" key="3">
    <source>
        <dbReference type="ARBA" id="ARBA00008318"/>
    </source>
</evidence>
<dbReference type="Pfam" id="PF05670">
    <property type="entry name" value="NFACT-R_1"/>
    <property type="match status" value="1"/>
</dbReference>
<dbReference type="Pfam" id="PF11923">
    <property type="entry name" value="NFACT-C"/>
    <property type="match status" value="1"/>
</dbReference>
<evidence type="ECO:0000256" key="1">
    <source>
        <dbReference type="ARBA" id="ARBA00004123"/>
    </source>
</evidence>
<dbReference type="Proteomes" id="UP000192223">
    <property type="component" value="Unplaced"/>
</dbReference>
<dbReference type="OrthoDB" id="207084at2759"/>